<organism evidence="2 3">
    <name type="scientific">Streptomyces violaceus</name>
    <name type="common">Streptomyces venezuelae</name>
    <dbReference type="NCBI Taxonomy" id="1936"/>
    <lineage>
        <taxon>Bacteria</taxon>
        <taxon>Bacillati</taxon>
        <taxon>Actinomycetota</taxon>
        <taxon>Actinomycetes</taxon>
        <taxon>Kitasatosporales</taxon>
        <taxon>Streptomycetaceae</taxon>
        <taxon>Streptomyces</taxon>
    </lineage>
</organism>
<keyword evidence="1" id="KW-1133">Transmembrane helix</keyword>
<evidence type="ECO:0000256" key="1">
    <source>
        <dbReference type="SAM" id="Phobius"/>
    </source>
</evidence>
<sequence length="43" mass="4417">MTFGAMGIHYARKGTGRLWAAATGTALGTAGFIGTVTLLWAMS</sequence>
<keyword evidence="1" id="KW-0472">Membrane</keyword>
<dbReference type="RefSeq" id="WP_328342498.1">
    <property type="nucleotide sequence ID" value="NZ_CP107906.1"/>
</dbReference>
<keyword evidence="3" id="KW-1185">Reference proteome</keyword>
<evidence type="ECO:0000313" key="3">
    <source>
        <dbReference type="Proteomes" id="UP001341259"/>
    </source>
</evidence>
<proteinExistence type="predicted"/>
<dbReference type="EMBL" id="CP107906">
    <property type="protein sequence ID" value="WUG96406.1"/>
    <property type="molecule type" value="Genomic_DNA"/>
</dbReference>
<reference evidence="2 3" key="1">
    <citation type="submission" date="2022-10" db="EMBL/GenBank/DDBJ databases">
        <title>The complete genomes of actinobacterial strains from the NBC collection.</title>
        <authorList>
            <person name="Joergensen T.S."/>
            <person name="Alvarez Arevalo M."/>
            <person name="Sterndorff E.B."/>
            <person name="Faurdal D."/>
            <person name="Vuksanovic O."/>
            <person name="Mourched A.-S."/>
            <person name="Charusanti P."/>
            <person name="Shaw S."/>
            <person name="Blin K."/>
            <person name="Weber T."/>
        </authorList>
    </citation>
    <scope>NUCLEOTIDE SEQUENCE [LARGE SCALE GENOMIC DNA]</scope>
    <source>
        <strain evidence="2 3">NBC_00456</strain>
    </source>
</reference>
<name>A0ABZ1NXZ2_STRVL</name>
<accession>A0ABZ1NXZ2</accession>
<keyword evidence="1" id="KW-0812">Transmembrane</keyword>
<evidence type="ECO:0000313" key="2">
    <source>
        <dbReference type="EMBL" id="WUG96406.1"/>
    </source>
</evidence>
<dbReference type="Proteomes" id="UP001341259">
    <property type="component" value="Chromosome"/>
</dbReference>
<feature type="transmembrane region" description="Helical" evidence="1">
    <location>
        <begin position="18"/>
        <end position="42"/>
    </location>
</feature>
<protein>
    <submittedName>
        <fullName evidence="2">Uncharacterized protein</fullName>
    </submittedName>
</protein>
<gene>
    <name evidence="2" type="ORF">OHB29_27280</name>
</gene>